<reference evidence="2" key="1">
    <citation type="journal article" date="2022" name="IScience">
        <title>Evolution of zygomycete secretomes and the origins of terrestrial fungal ecologies.</title>
        <authorList>
            <person name="Chang Y."/>
            <person name="Wang Y."/>
            <person name="Mondo S."/>
            <person name="Ahrendt S."/>
            <person name="Andreopoulos W."/>
            <person name="Barry K."/>
            <person name="Beard J."/>
            <person name="Benny G.L."/>
            <person name="Blankenship S."/>
            <person name="Bonito G."/>
            <person name="Cuomo C."/>
            <person name="Desiro A."/>
            <person name="Gervers K.A."/>
            <person name="Hundley H."/>
            <person name="Kuo A."/>
            <person name="LaButti K."/>
            <person name="Lang B.F."/>
            <person name="Lipzen A."/>
            <person name="O'Donnell K."/>
            <person name="Pangilinan J."/>
            <person name="Reynolds N."/>
            <person name="Sandor L."/>
            <person name="Smith M.E."/>
            <person name="Tsang A."/>
            <person name="Grigoriev I.V."/>
            <person name="Stajich J.E."/>
            <person name="Spatafora J.W."/>
        </authorList>
    </citation>
    <scope>NUCLEOTIDE SEQUENCE</scope>
    <source>
        <strain evidence="2">RSA 2281</strain>
    </source>
</reference>
<comment type="caution">
    <text evidence="2">The sequence shown here is derived from an EMBL/GenBank/DDBJ whole genome shotgun (WGS) entry which is preliminary data.</text>
</comment>
<keyword evidence="1" id="KW-0472">Membrane</keyword>
<keyword evidence="1" id="KW-0812">Transmembrane</keyword>
<evidence type="ECO:0000313" key="2">
    <source>
        <dbReference type="EMBL" id="KAI9270475.1"/>
    </source>
</evidence>
<gene>
    <name evidence="2" type="ORF">BDA99DRAFT_501874</name>
</gene>
<keyword evidence="1" id="KW-1133">Transmembrane helix</keyword>
<keyword evidence="3" id="KW-1185">Reference proteome</keyword>
<feature type="transmembrane region" description="Helical" evidence="1">
    <location>
        <begin position="36"/>
        <end position="57"/>
    </location>
</feature>
<dbReference type="Proteomes" id="UP001209540">
    <property type="component" value="Unassembled WGS sequence"/>
</dbReference>
<dbReference type="AlphaFoldDB" id="A0AAD5K5G6"/>
<protein>
    <submittedName>
        <fullName evidence="2">Uncharacterized protein</fullName>
    </submittedName>
</protein>
<dbReference type="EMBL" id="JAIXMP010000007">
    <property type="protein sequence ID" value="KAI9270475.1"/>
    <property type="molecule type" value="Genomic_DNA"/>
</dbReference>
<evidence type="ECO:0000313" key="3">
    <source>
        <dbReference type="Proteomes" id="UP001209540"/>
    </source>
</evidence>
<accession>A0AAD5K5G6</accession>
<organism evidence="2 3">
    <name type="scientific">Phascolomyces articulosus</name>
    <dbReference type="NCBI Taxonomy" id="60185"/>
    <lineage>
        <taxon>Eukaryota</taxon>
        <taxon>Fungi</taxon>
        <taxon>Fungi incertae sedis</taxon>
        <taxon>Mucoromycota</taxon>
        <taxon>Mucoromycotina</taxon>
        <taxon>Mucoromycetes</taxon>
        <taxon>Mucorales</taxon>
        <taxon>Lichtheimiaceae</taxon>
        <taxon>Phascolomyces</taxon>
    </lineage>
</organism>
<sequence length="58" mass="6852">MKKLYQIPQCSTHAPLTHRDSFFSLYTKNNTPFYSLQLYGAAFILIYIYINACSFFFL</sequence>
<reference evidence="2" key="2">
    <citation type="submission" date="2023-02" db="EMBL/GenBank/DDBJ databases">
        <authorList>
            <consortium name="DOE Joint Genome Institute"/>
            <person name="Mondo S.J."/>
            <person name="Chang Y."/>
            <person name="Wang Y."/>
            <person name="Ahrendt S."/>
            <person name="Andreopoulos W."/>
            <person name="Barry K."/>
            <person name="Beard J."/>
            <person name="Benny G.L."/>
            <person name="Blankenship S."/>
            <person name="Bonito G."/>
            <person name="Cuomo C."/>
            <person name="Desiro A."/>
            <person name="Gervers K.A."/>
            <person name="Hundley H."/>
            <person name="Kuo A."/>
            <person name="LaButti K."/>
            <person name="Lang B.F."/>
            <person name="Lipzen A."/>
            <person name="O'Donnell K."/>
            <person name="Pangilinan J."/>
            <person name="Reynolds N."/>
            <person name="Sandor L."/>
            <person name="Smith M.W."/>
            <person name="Tsang A."/>
            <person name="Grigoriev I.V."/>
            <person name="Stajich J.E."/>
            <person name="Spatafora J.W."/>
        </authorList>
    </citation>
    <scope>NUCLEOTIDE SEQUENCE</scope>
    <source>
        <strain evidence="2">RSA 2281</strain>
    </source>
</reference>
<evidence type="ECO:0000256" key="1">
    <source>
        <dbReference type="SAM" id="Phobius"/>
    </source>
</evidence>
<proteinExistence type="predicted"/>
<name>A0AAD5K5G6_9FUNG</name>